<dbReference type="Pfam" id="PF10592">
    <property type="entry name" value="AIPR"/>
    <property type="match status" value="1"/>
</dbReference>
<dbReference type="RefSeq" id="WP_123607720.1">
    <property type="nucleotide sequence ID" value="NZ_RJVG01000001.1"/>
</dbReference>
<dbReference type="EMBL" id="RJVG01000001">
    <property type="protein sequence ID" value="ROR31625.1"/>
    <property type="molecule type" value="Genomic_DNA"/>
</dbReference>
<gene>
    <name evidence="2" type="ORF">EDD66_101242</name>
</gene>
<sequence length="688" mass="80467">MDIILNNYFQKFITEQNLDKKNLEKNFEKFINYICLSSKNILNFDLFSSCVGNGDDAGIDGFALSINNRYINNISELTTLINTGMDFSIEFFFIQSKTSEAFTTKEIGTFGDGVADMFRPVDVTKKKMNELITEKYNMVQKILQNYEFIKTIKINLYYITPGTYVEDDNHISTKNRIMETLLLLDIFKKDDICIQILDKAFIRKQYELTKVQNSATFELNNKIEIPYIAGVKESYFAVMPIKEYLKIIIDDSDRIRRGIFELNVRDFAGSEDNRVNQDIIQTLNSDHKETFGLLNNGITIVGKSLDKGQGQYTIKNFYIVNGCQTTNILYENRDLINAEMWISVKIVITQNDKIIKDIVKATNNQTEVQEIQLLSMDEYQEELESFYNTYDTFTQLYYERRDGQYRDRQDVESSKIISPELQMKCFASVFLASPHIASRFVGKLQEEVSKKIFVNDHKPIMYYTSSFLNYRIENTFKNELIEQTYYKFKYHIEMIISHLVWVKEKTPPANSRKMEDYCLKLLNAVNDDSSFFSLLEAAKTCVKDVIKNLNNTEANKTLGIVNELLLYSEIEWNEKDINQATVFISQIDEYLTPFYNMGFFDGDLRYNFETNLSFLETFIANKPTIKKLISPDFFSEIRDGLDEKNRQSRKDKSFLIYNKFNKDLKTLVSNKLELAQNFKQRHSTDNNF</sequence>
<proteinExistence type="predicted"/>
<reference evidence="2 3" key="1">
    <citation type="submission" date="2018-11" db="EMBL/GenBank/DDBJ databases">
        <title>Genomic Encyclopedia of Type Strains, Phase IV (KMG-IV): sequencing the most valuable type-strain genomes for metagenomic binning, comparative biology and taxonomic classification.</title>
        <authorList>
            <person name="Goeker M."/>
        </authorList>
    </citation>
    <scope>NUCLEOTIDE SEQUENCE [LARGE SCALE GENOMIC DNA]</scope>
    <source>
        <strain evidence="2 3">DSM 26537</strain>
    </source>
</reference>
<comment type="caution">
    <text evidence="2">The sequence shown here is derived from an EMBL/GenBank/DDBJ whole genome shotgun (WGS) entry which is preliminary data.</text>
</comment>
<dbReference type="AlphaFoldDB" id="A0A3N1XYE2"/>
<feature type="domain" description="Abortive phage infection protein C-terminal" evidence="1">
    <location>
        <begin position="260"/>
        <end position="516"/>
    </location>
</feature>
<protein>
    <submittedName>
        <fullName evidence="2">AIPR protein</fullName>
    </submittedName>
</protein>
<dbReference type="OrthoDB" id="9806213at2"/>
<organism evidence="2 3">
    <name type="scientific">Mobilisporobacter senegalensis</name>
    <dbReference type="NCBI Taxonomy" id="1329262"/>
    <lineage>
        <taxon>Bacteria</taxon>
        <taxon>Bacillati</taxon>
        <taxon>Bacillota</taxon>
        <taxon>Clostridia</taxon>
        <taxon>Lachnospirales</taxon>
        <taxon>Lachnospiraceae</taxon>
        <taxon>Mobilisporobacter</taxon>
    </lineage>
</organism>
<accession>A0A3N1XYE2</accession>
<dbReference type="Proteomes" id="UP000273083">
    <property type="component" value="Unassembled WGS sequence"/>
</dbReference>
<name>A0A3N1XYE2_9FIRM</name>
<evidence type="ECO:0000313" key="3">
    <source>
        <dbReference type="Proteomes" id="UP000273083"/>
    </source>
</evidence>
<dbReference type="InterPro" id="IPR018891">
    <property type="entry name" value="AIPR_C"/>
</dbReference>
<evidence type="ECO:0000259" key="1">
    <source>
        <dbReference type="Pfam" id="PF10592"/>
    </source>
</evidence>
<evidence type="ECO:0000313" key="2">
    <source>
        <dbReference type="EMBL" id="ROR31625.1"/>
    </source>
</evidence>
<keyword evidence="3" id="KW-1185">Reference proteome</keyword>